<dbReference type="PANTHER" id="PTHR22851:SF0">
    <property type="entry name" value="DDB1- AND CUL4-ASSOCIATED FACTOR 13"/>
    <property type="match status" value="1"/>
</dbReference>
<evidence type="ECO:0000256" key="1">
    <source>
        <dbReference type="SAM" id="Phobius"/>
    </source>
</evidence>
<dbReference type="GO" id="GO:0000462">
    <property type="term" value="P:maturation of SSU-rRNA from tricistronic rRNA transcript (SSU-rRNA, 5.8S rRNA, LSU-rRNA)"/>
    <property type="evidence" value="ECO:0007669"/>
    <property type="project" value="TreeGrafter"/>
</dbReference>
<dbReference type="EMBL" id="UZAN01055554">
    <property type="protein sequence ID" value="VDP90898.1"/>
    <property type="molecule type" value="Genomic_DNA"/>
</dbReference>
<feature type="transmembrane region" description="Helical" evidence="1">
    <location>
        <begin position="149"/>
        <end position="169"/>
    </location>
</feature>
<dbReference type="InterPro" id="IPR036322">
    <property type="entry name" value="WD40_repeat_dom_sf"/>
</dbReference>
<evidence type="ECO:0000313" key="4">
    <source>
        <dbReference type="WBParaSite" id="ECPE_0001366701-mRNA-1"/>
    </source>
</evidence>
<dbReference type="InterPro" id="IPR015943">
    <property type="entry name" value="WD40/YVTN_repeat-like_dom_sf"/>
</dbReference>
<evidence type="ECO:0000313" key="2">
    <source>
        <dbReference type="EMBL" id="VDP90898.1"/>
    </source>
</evidence>
<evidence type="ECO:0000313" key="3">
    <source>
        <dbReference type="Proteomes" id="UP000272942"/>
    </source>
</evidence>
<reference evidence="2 3" key="2">
    <citation type="submission" date="2018-11" db="EMBL/GenBank/DDBJ databases">
        <authorList>
            <consortium name="Pathogen Informatics"/>
        </authorList>
    </citation>
    <scope>NUCLEOTIDE SEQUENCE [LARGE SCALE GENOMIC DNA]</scope>
    <source>
        <strain evidence="2 3">Egypt</strain>
    </source>
</reference>
<accession>A0A183B342</accession>
<keyword evidence="3" id="KW-1185">Reference proteome</keyword>
<keyword evidence="1" id="KW-0472">Membrane</keyword>
<protein>
    <submittedName>
        <fullName evidence="4">TFIIIC_delta domain-containing protein</fullName>
    </submittedName>
</protein>
<proteinExistence type="predicted"/>
<dbReference type="SUPFAM" id="SSF50978">
    <property type="entry name" value="WD40 repeat-like"/>
    <property type="match status" value="1"/>
</dbReference>
<dbReference type="Gene3D" id="2.130.10.10">
    <property type="entry name" value="YVTN repeat-like/Quinoprotein amine dehydrogenase"/>
    <property type="match status" value="1"/>
</dbReference>
<dbReference type="GO" id="GO:0032040">
    <property type="term" value="C:small-subunit processome"/>
    <property type="evidence" value="ECO:0007669"/>
    <property type="project" value="TreeGrafter"/>
</dbReference>
<dbReference type="WBParaSite" id="ECPE_0001366701-mRNA-1">
    <property type="protein sequence ID" value="ECPE_0001366701-mRNA-1"/>
    <property type="gene ID" value="ECPE_0001366701"/>
</dbReference>
<dbReference type="PANTHER" id="PTHR22851">
    <property type="entry name" value="U3 SMALL NUCLEOLAR RNA U3 SNORNA ASSOCIATED PROTEIN"/>
    <property type="match status" value="1"/>
</dbReference>
<name>A0A183B342_9TREM</name>
<dbReference type="OrthoDB" id="10249065at2759"/>
<keyword evidence="1" id="KW-0812">Transmembrane</keyword>
<dbReference type="InterPro" id="IPR051733">
    <property type="entry name" value="WD_repeat_DCAF13/WDSOF1"/>
</dbReference>
<keyword evidence="1" id="KW-1133">Transmembrane helix</keyword>
<reference evidence="4" key="1">
    <citation type="submission" date="2016-06" db="UniProtKB">
        <authorList>
            <consortium name="WormBaseParasite"/>
        </authorList>
    </citation>
    <scope>IDENTIFICATION</scope>
</reference>
<dbReference type="AlphaFoldDB" id="A0A183B342"/>
<sequence>MIRTIARWVTEVRKPLHHVKVQSRDGIRAESFILIPKCSLDGQLKQWRLNHDDVPSAWKQPLSSVLMKWAPHCMDHHPTDDELLIGGAESCLLYSALRMDVPIREWTWGREPVHCVKFNPVECNVACALLKDNSLMLLDSRQDLPLRKVIPISNSYAFTVCFVFVYLMYDCTVKDYPGKTDW</sequence>
<gene>
    <name evidence="2" type="ORF">ECPE_LOCUS13626</name>
</gene>
<dbReference type="Proteomes" id="UP000272942">
    <property type="component" value="Unassembled WGS sequence"/>
</dbReference>
<organism evidence="4">
    <name type="scientific">Echinostoma caproni</name>
    <dbReference type="NCBI Taxonomy" id="27848"/>
    <lineage>
        <taxon>Eukaryota</taxon>
        <taxon>Metazoa</taxon>
        <taxon>Spiralia</taxon>
        <taxon>Lophotrochozoa</taxon>
        <taxon>Platyhelminthes</taxon>
        <taxon>Trematoda</taxon>
        <taxon>Digenea</taxon>
        <taxon>Plagiorchiida</taxon>
        <taxon>Echinostomata</taxon>
        <taxon>Echinostomatoidea</taxon>
        <taxon>Echinostomatidae</taxon>
        <taxon>Echinostoma</taxon>
    </lineage>
</organism>